<keyword evidence="2" id="KW-0285">Flavoprotein</keyword>
<dbReference type="InterPro" id="IPR017927">
    <property type="entry name" value="FAD-bd_FR_type"/>
</dbReference>
<dbReference type="InterPro" id="IPR017938">
    <property type="entry name" value="Riboflavin_synthase-like_b-brl"/>
</dbReference>
<dbReference type="GO" id="GO:0016491">
    <property type="term" value="F:oxidoreductase activity"/>
    <property type="evidence" value="ECO:0007669"/>
    <property type="project" value="UniProtKB-KW"/>
</dbReference>
<accession>A0A1I6SZM8</accession>
<evidence type="ECO:0000256" key="7">
    <source>
        <dbReference type="ARBA" id="ARBA00023014"/>
    </source>
</evidence>
<dbReference type="Pfam" id="PF00111">
    <property type="entry name" value="Fer2"/>
    <property type="match status" value="1"/>
</dbReference>
<protein>
    <submittedName>
        <fullName evidence="10">Ferredoxin-NADP reductase</fullName>
    </submittedName>
</protein>
<dbReference type="OrthoDB" id="3807506at2"/>
<dbReference type="SUPFAM" id="SSF63380">
    <property type="entry name" value="Riboflavin synthase domain-like"/>
    <property type="match status" value="1"/>
</dbReference>
<evidence type="ECO:0000313" key="11">
    <source>
        <dbReference type="Proteomes" id="UP000198852"/>
    </source>
</evidence>
<dbReference type="PANTHER" id="PTHR47354">
    <property type="entry name" value="NADH OXIDOREDUCTASE HCR"/>
    <property type="match status" value="1"/>
</dbReference>
<evidence type="ECO:0000256" key="6">
    <source>
        <dbReference type="ARBA" id="ARBA00023004"/>
    </source>
</evidence>
<keyword evidence="3" id="KW-0001">2Fe-2S</keyword>
<dbReference type="InterPro" id="IPR006058">
    <property type="entry name" value="2Fe2S_fd_BS"/>
</dbReference>
<dbReference type="GO" id="GO:0051537">
    <property type="term" value="F:2 iron, 2 sulfur cluster binding"/>
    <property type="evidence" value="ECO:0007669"/>
    <property type="project" value="UniProtKB-KW"/>
</dbReference>
<dbReference type="Gene3D" id="2.40.30.10">
    <property type="entry name" value="Translation factors"/>
    <property type="match status" value="1"/>
</dbReference>
<dbReference type="InterPro" id="IPR001041">
    <property type="entry name" value="2Fe-2S_ferredoxin-type"/>
</dbReference>
<dbReference type="PROSITE" id="PS00197">
    <property type="entry name" value="2FE2S_FER_1"/>
    <property type="match status" value="1"/>
</dbReference>
<evidence type="ECO:0000256" key="2">
    <source>
        <dbReference type="ARBA" id="ARBA00022630"/>
    </source>
</evidence>
<organism evidence="10 11">
    <name type="scientific">Saccharopolyspora flava</name>
    <dbReference type="NCBI Taxonomy" id="95161"/>
    <lineage>
        <taxon>Bacteria</taxon>
        <taxon>Bacillati</taxon>
        <taxon>Actinomycetota</taxon>
        <taxon>Actinomycetes</taxon>
        <taxon>Pseudonocardiales</taxon>
        <taxon>Pseudonocardiaceae</taxon>
        <taxon>Saccharopolyspora</taxon>
    </lineage>
</organism>
<evidence type="ECO:0000313" key="10">
    <source>
        <dbReference type="EMBL" id="SFS82441.1"/>
    </source>
</evidence>
<evidence type="ECO:0000259" key="9">
    <source>
        <dbReference type="PROSITE" id="PS51384"/>
    </source>
</evidence>
<dbReference type="InterPro" id="IPR050415">
    <property type="entry name" value="MRET"/>
</dbReference>
<dbReference type="Gene3D" id="3.10.20.30">
    <property type="match status" value="1"/>
</dbReference>
<sequence length="292" mass="31707">MQKALIDDISPIADGVLALTLRGADGPLAGWEPGAHIDLTLPNWLTRQFSLCGDPGSPDYRIAVRRERLSRGGSEYVHDHLRPGRTVSISLPRNTFPLVPAPAHLFVAGGIGITPILPMLHAAAASGSEVRLVHSGRSLPFAEELRREHGDRVRFERPDLPALAAELAPEAVVYCCGPESMLAEAEEVFPAERLHVERFRPRTRTFPPNTAFEAVCARSGRTVPVEPGDTLLEALRIAGLPVPSGCREGVCGSCELRYLDGEPEHRDDIGPADGRLYPCVSRSVTDRLVLDL</sequence>
<gene>
    <name evidence="10" type="ORF">SAMN05660874_03594</name>
</gene>
<evidence type="ECO:0000256" key="3">
    <source>
        <dbReference type="ARBA" id="ARBA00022714"/>
    </source>
</evidence>
<dbReference type="InterPro" id="IPR036010">
    <property type="entry name" value="2Fe-2S_ferredoxin-like_sf"/>
</dbReference>
<dbReference type="PROSITE" id="PS51085">
    <property type="entry name" value="2FE2S_FER_2"/>
    <property type="match status" value="1"/>
</dbReference>
<keyword evidence="5" id="KW-0560">Oxidoreductase</keyword>
<dbReference type="SUPFAM" id="SSF52343">
    <property type="entry name" value="Ferredoxin reductase-like, C-terminal NADP-linked domain"/>
    <property type="match status" value="1"/>
</dbReference>
<dbReference type="AlphaFoldDB" id="A0A1I6SZM8"/>
<dbReference type="EMBL" id="FOZX01000005">
    <property type="protein sequence ID" value="SFS82441.1"/>
    <property type="molecule type" value="Genomic_DNA"/>
</dbReference>
<keyword evidence="7" id="KW-0411">Iron-sulfur</keyword>
<keyword evidence="11" id="KW-1185">Reference proteome</keyword>
<dbReference type="PROSITE" id="PS51384">
    <property type="entry name" value="FAD_FR"/>
    <property type="match status" value="1"/>
</dbReference>
<dbReference type="PRINTS" id="PR00409">
    <property type="entry name" value="PHDIOXRDTASE"/>
</dbReference>
<dbReference type="SUPFAM" id="SSF54292">
    <property type="entry name" value="2Fe-2S ferredoxin-like"/>
    <property type="match status" value="1"/>
</dbReference>
<evidence type="ECO:0000259" key="8">
    <source>
        <dbReference type="PROSITE" id="PS51085"/>
    </source>
</evidence>
<dbReference type="RefSeq" id="WP_093419188.1">
    <property type="nucleotide sequence ID" value="NZ_FOZX01000005.1"/>
</dbReference>
<name>A0A1I6SZM8_9PSEU</name>
<dbReference type="PANTHER" id="PTHR47354:SF1">
    <property type="entry name" value="CARNITINE MONOOXYGENASE REDUCTASE SUBUNIT"/>
    <property type="match status" value="1"/>
</dbReference>
<feature type="domain" description="FAD-binding FR-type" evidence="9">
    <location>
        <begin position="1"/>
        <end position="99"/>
    </location>
</feature>
<dbReference type="Gene3D" id="3.40.50.80">
    <property type="entry name" value="Nucleotide-binding domain of ferredoxin-NADP reductase (FNR) module"/>
    <property type="match status" value="1"/>
</dbReference>
<evidence type="ECO:0000256" key="1">
    <source>
        <dbReference type="ARBA" id="ARBA00001974"/>
    </source>
</evidence>
<dbReference type="InterPro" id="IPR039261">
    <property type="entry name" value="FNR_nucleotide-bd"/>
</dbReference>
<evidence type="ECO:0000256" key="5">
    <source>
        <dbReference type="ARBA" id="ARBA00023002"/>
    </source>
</evidence>
<reference evidence="11" key="1">
    <citation type="submission" date="2016-10" db="EMBL/GenBank/DDBJ databases">
        <authorList>
            <person name="Varghese N."/>
            <person name="Submissions S."/>
        </authorList>
    </citation>
    <scope>NUCLEOTIDE SEQUENCE [LARGE SCALE GENOMIC DNA]</scope>
    <source>
        <strain evidence="11">DSM 44771</strain>
    </source>
</reference>
<proteinExistence type="predicted"/>
<feature type="domain" description="2Fe-2S ferredoxin-type" evidence="8">
    <location>
        <begin position="213"/>
        <end position="292"/>
    </location>
</feature>
<dbReference type="CDD" id="cd06185">
    <property type="entry name" value="PDR_like"/>
    <property type="match status" value="1"/>
</dbReference>
<keyword evidence="6" id="KW-0408">Iron</keyword>
<comment type="cofactor">
    <cofactor evidence="1">
        <name>FAD</name>
        <dbReference type="ChEBI" id="CHEBI:57692"/>
    </cofactor>
</comment>
<dbReference type="Proteomes" id="UP000198852">
    <property type="component" value="Unassembled WGS sequence"/>
</dbReference>
<dbReference type="GO" id="GO:0046872">
    <property type="term" value="F:metal ion binding"/>
    <property type="evidence" value="ECO:0007669"/>
    <property type="project" value="UniProtKB-KW"/>
</dbReference>
<evidence type="ECO:0000256" key="4">
    <source>
        <dbReference type="ARBA" id="ARBA00022723"/>
    </source>
</evidence>
<dbReference type="CDD" id="cd00207">
    <property type="entry name" value="fer2"/>
    <property type="match status" value="1"/>
</dbReference>
<dbReference type="STRING" id="95161.SAMN05660874_03594"/>
<dbReference type="InterPro" id="IPR012675">
    <property type="entry name" value="Beta-grasp_dom_sf"/>
</dbReference>
<keyword evidence="4" id="KW-0479">Metal-binding</keyword>